<dbReference type="InterPro" id="IPR047817">
    <property type="entry name" value="ABC2_TM_bact-type"/>
</dbReference>
<organism evidence="7 8">
    <name type="scientific">Agrococcus citreus</name>
    <dbReference type="NCBI Taxonomy" id="84643"/>
    <lineage>
        <taxon>Bacteria</taxon>
        <taxon>Bacillati</taxon>
        <taxon>Actinomycetota</taxon>
        <taxon>Actinomycetes</taxon>
        <taxon>Micrococcales</taxon>
        <taxon>Microbacteriaceae</taxon>
        <taxon>Agrococcus</taxon>
    </lineage>
</organism>
<feature type="transmembrane region" description="Helical" evidence="5">
    <location>
        <begin position="354"/>
        <end position="376"/>
    </location>
</feature>
<dbReference type="EMBL" id="BAAAKK010000001">
    <property type="protein sequence ID" value="GAA1419745.1"/>
    <property type="molecule type" value="Genomic_DNA"/>
</dbReference>
<feature type="transmembrane region" description="Helical" evidence="5">
    <location>
        <begin position="185"/>
        <end position="211"/>
    </location>
</feature>
<feature type="transmembrane region" description="Helical" evidence="5">
    <location>
        <begin position="434"/>
        <end position="461"/>
    </location>
</feature>
<evidence type="ECO:0000256" key="2">
    <source>
        <dbReference type="ARBA" id="ARBA00022692"/>
    </source>
</evidence>
<feature type="transmembrane region" description="Helical" evidence="5">
    <location>
        <begin position="242"/>
        <end position="263"/>
    </location>
</feature>
<evidence type="ECO:0000256" key="1">
    <source>
        <dbReference type="ARBA" id="ARBA00004141"/>
    </source>
</evidence>
<dbReference type="RefSeq" id="WP_343917558.1">
    <property type="nucleotide sequence ID" value="NZ_BAAAKK010000001.1"/>
</dbReference>
<comment type="caution">
    <text evidence="7">The sequence shown here is derived from an EMBL/GenBank/DDBJ whole genome shotgun (WGS) entry which is preliminary data.</text>
</comment>
<reference evidence="7 8" key="1">
    <citation type="journal article" date="2019" name="Int. J. Syst. Evol. Microbiol.">
        <title>The Global Catalogue of Microorganisms (GCM) 10K type strain sequencing project: providing services to taxonomists for standard genome sequencing and annotation.</title>
        <authorList>
            <consortium name="The Broad Institute Genomics Platform"/>
            <consortium name="The Broad Institute Genome Sequencing Center for Infectious Disease"/>
            <person name="Wu L."/>
            <person name="Ma J."/>
        </authorList>
    </citation>
    <scope>NUCLEOTIDE SEQUENCE [LARGE SCALE GENOMIC DNA]</scope>
    <source>
        <strain evidence="7 8">JCM 12398</strain>
    </source>
</reference>
<comment type="subcellular location">
    <subcellularLocation>
        <location evidence="5">Cell membrane</location>
        <topology evidence="5">Multi-pass membrane protein</topology>
    </subcellularLocation>
    <subcellularLocation>
        <location evidence="1">Membrane</location>
        <topology evidence="1">Multi-pass membrane protein</topology>
    </subcellularLocation>
</comment>
<dbReference type="InterPro" id="IPR013525">
    <property type="entry name" value="ABC2_TM"/>
</dbReference>
<keyword evidence="5" id="KW-1003">Cell membrane</keyword>
<feature type="transmembrane region" description="Helical" evidence="5">
    <location>
        <begin position="521"/>
        <end position="540"/>
    </location>
</feature>
<keyword evidence="3 5" id="KW-1133">Transmembrane helix</keyword>
<evidence type="ECO:0000256" key="4">
    <source>
        <dbReference type="ARBA" id="ARBA00023136"/>
    </source>
</evidence>
<protein>
    <recommendedName>
        <fullName evidence="5">Transport permease protein</fullName>
    </recommendedName>
</protein>
<feature type="transmembrane region" description="Helical" evidence="5">
    <location>
        <begin position="325"/>
        <end position="342"/>
    </location>
</feature>
<feature type="transmembrane region" description="Helical" evidence="5">
    <location>
        <begin position="407"/>
        <end position="428"/>
    </location>
</feature>
<feature type="transmembrane region" description="Helical" evidence="5">
    <location>
        <begin position="37"/>
        <end position="57"/>
    </location>
</feature>
<keyword evidence="4 5" id="KW-0472">Membrane</keyword>
<gene>
    <name evidence="7" type="ORF">GCM10009640_08040</name>
</gene>
<dbReference type="PANTHER" id="PTHR43229">
    <property type="entry name" value="NODULATION PROTEIN J"/>
    <property type="match status" value="1"/>
</dbReference>
<feature type="domain" description="ABC transmembrane type-2" evidence="6">
    <location>
        <begin position="37"/>
        <end position="266"/>
    </location>
</feature>
<accession>A0ABN1YPY6</accession>
<dbReference type="PROSITE" id="PS51012">
    <property type="entry name" value="ABC_TM2"/>
    <property type="match status" value="1"/>
</dbReference>
<dbReference type="InterPro" id="IPR051784">
    <property type="entry name" value="Nod_factor_ABC_transporter"/>
</dbReference>
<evidence type="ECO:0000259" key="6">
    <source>
        <dbReference type="PROSITE" id="PS51012"/>
    </source>
</evidence>
<dbReference type="PANTHER" id="PTHR43229:SF2">
    <property type="entry name" value="NODULATION PROTEIN J"/>
    <property type="match status" value="1"/>
</dbReference>
<evidence type="ECO:0000256" key="5">
    <source>
        <dbReference type="RuleBase" id="RU361157"/>
    </source>
</evidence>
<dbReference type="Pfam" id="PF12698">
    <property type="entry name" value="ABC2_membrane_3"/>
    <property type="match status" value="1"/>
</dbReference>
<keyword evidence="8" id="KW-1185">Reference proteome</keyword>
<feature type="transmembrane region" description="Helical" evidence="5">
    <location>
        <begin position="69"/>
        <end position="92"/>
    </location>
</feature>
<sequence length="554" mass="57518">MSERGAAVLAAEHAPSRARMAIDQLVHATVALWRTQVVLIFTFAMPLVWLILIGLLAGNDAVGDDGVRVMQFAAPTAIAMGTFFATMPPVAISVAESRETGVLKRLRGTPLPAWAYLIGQVGAAVVFAMASLLLTLLLSVVLYQVQLRPETLLASVTTLILGVLSFSAVGLAIGSMSRTAAMAEAAAIGAAVVLSFISGLFLVGATLPGWLDAIANAFPLKPYASSLQDQFNPFVEGNGWDAGRLAIVAAWGVVGALVSMRAFRWEPHRTRGAAPARRILAPTAARGALTASLQPTVGRRPSTLTLVVAQSGSALRTTLRRPGDVFFSLIMPVALFALLVAVQSADSLPDGRPASAVVAASMVTWGAGVILFMNLAEQVARARDQRLLKRVRGTPLPVSAYLMGRTVAGVALALVVLACVLALGAAAFQLRVDALGILLGVGTLLLGAIALAACGFLLVTLVPSARAVGAVGLVILFLLSFFSDVFLTAGPEWMGVVGSLFPLKHLQNGLAAAWAPGSAPLWPHLLVLAGWAAAAGALAARRFRWASGSAEGTR</sequence>
<dbReference type="Proteomes" id="UP001501266">
    <property type="component" value="Unassembled WGS sequence"/>
</dbReference>
<dbReference type="Pfam" id="PF01061">
    <property type="entry name" value="ABC2_membrane"/>
    <property type="match status" value="1"/>
</dbReference>
<evidence type="ECO:0000313" key="7">
    <source>
        <dbReference type="EMBL" id="GAA1419745.1"/>
    </source>
</evidence>
<comment type="similarity">
    <text evidence="5">Belongs to the ABC-2 integral membrane protein family.</text>
</comment>
<feature type="transmembrane region" description="Helical" evidence="5">
    <location>
        <begin position="113"/>
        <end position="140"/>
    </location>
</feature>
<evidence type="ECO:0000256" key="3">
    <source>
        <dbReference type="ARBA" id="ARBA00022989"/>
    </source>
</evidence>
<comment type="caution">
    <text evidence="5">Lacks conserved residue(s) required for the propagation of feature annotation.</text>
</comment>
<keyword evidence="2 5" id="KW-0812">Transmembrane</keyword>
<feature type="transmembrane region" description="Helical" evidence="5">
    <location>
        <begin position="152"/>
        <end position="173"/>
    </location>
</feature>
<name>A0ABN1YPY6_9MICO</name>
<keyword evidence="5" id="KW-0813">Transport</keyword>
<proteinExistence type="inferred from homology"/>
<evidence type="ECO:0000313" key="8">
    <source>
        <dbReference type="Proteomes" id="UP001501266"/>
    </source>
</evidence>
<feature type="transmembrane region" description="Helical" evidence="5">
    <location>
        <begin position="468"/>
        <end position="489"/>
    </location>
</feature>